<feature type="transmembrane region" description="Helical" evidence="2">
    <location>
        <begin position="487"/>
        <end position="511"/>
    </location>
</feature>
<evidence type="ECO:0000313" key="5">
    <source>
        <dbReference type="EMBL" id="KAJ8032009.1"/>
    </source>
</evidence>
<dbReference type="PROSITE" id="PS51004">
    <property type="entry name" value="SEMA"/>
    <property type="match status" value="1"/>
</dbReference>
<reference evidence="5" key="1">
    <citation type="submission" date="2021-10" db="EMBL/GenBank/DDBJ databases">
        <title>Tropical sea cucumber genome reveals ecological adaptation and Cuvierian tubules defense mechanism.</title>
        <authorList>
            <person name="Chen T."/>
        </authorList>
    </citation>
    <scope>NUCLEOTIDE SEQUENCE</scope>
    <source>
        <strain evidence="5">Nanhai2018</strain>
        <tissue evidence="5">Muscle</tissue>
    </source>
</reference>
<dbReference type="PANTHER" id="PTHR22625">
    <property type="entry name" value="PLEXIN"/>
    <property type="match status" value="1"/>
</dbReference>
<evidence type="ECO:0000256" key="2">
    <source>
        <dbReference type="SAM" id="Phobius"/>
    </source>
</evidence>
<dbReference type="Gene3D" id="2.130.10.10">
    <property type="entry name" value="YVTN repeat-like/Quinoprotein amine dehydrogenase"/>
    <property type="match status" value="1"/>
</dbReference>
<dbReference type="GO" id="GO:0017154">
    <property type="term" value="F:semaphorin receptor activity"/>
    <property type="evidence" value="ECO:0007669"/>
    <property type="project" value="InterPro"/>
</dbReference>
<accession>A0A9Q1H3G1</accession>
<evidence type="ECO:0000313" key="6">
    <source>
        <dbReference type="Proteomes" id="UP001152320"/>
    </source>
</evidence>
<dbReference type="GO" id="GO:0002116">
    <property type="term" value="C:semaphorin receptor complex"/>
    <property type="evidence" value="ECO:0007669"/>
    <property type="project" value="TreeGrafter"/>
</dbReference>
<dbReference type="SMART" id="SM00630">
    <property type="entry name" value="Sema"/>
    <property type="match status" value="1"/>
</dbReference>
<dbReference type="EMBL" id="JAIZAY010000012">
    <property type="protein sequence ID" value="KAJ8032009.1"/>
    <property type="molecule type" value="Genomic_DNA"/>
</dbReference>
<keyword evidence="2" id="KW-0812">Transmembrane</keyword>
<evidence type="ECO:0000259" key="4">
    <source>
        <dbReference type="PROSITE" id="PS51004"/>
    </source>
</evidence>
<feature type="chain" id="PRO_5040153524" evidence="3">
    <location>
        <begin position="24"/>
        <end position="523"/>
    </location>
</feature>
<dbReference type="InterPro" id="IPR015943">
    <property type="entry name" value="WD40/YVTN_repeat-like_dom_sf"/>
</dbReference>
<sequence>MAAYNMFSVAYFLLFVAFTVVTADHVNEFLSRDCTADDHGHIPCGRIVSLSQSQVTRDVYITLENGIYELDGSLRPNTFVFTSESGKNQQNDLMVVTTENIVLCKNDFEGSCELRDLKSLDVIKGVKQVEVVNTKHGGFSLGWVAKGPDEHDVLNIALSNKDKDSSAPILSTRKLVTNKTSSSWDFLSILKNEFSVPASQFLNDRQHSVRIDPIIGFSHGNYNFIVKRQTDTRGDSEAKLIRLCRRDINYRSYIELPLRCRNDMGEIFKNVTSAFYSSDILFISFYEDLSYMDDNSVICLYNLTTLNNRFYQRRKECLLGQSKTTEIDWYQRIPCPTEPVPPNVFNISYLDDPNFCYELDTAHPLGGNDPITEDAIFSVEAKVNALVVGVFEGDMIYFLGDSNGNIIKMRAKGGIWEKETLSIEEGSPILSPNGFILDVDGEWMYAMTHKKATRVRVDFTPATTPPSLSSMDPSEDATNQPPAVEPLIIYIICGSAAVAIIIIVVILAFSIKFGLKKYNMSVG</sequence>
<evidence type="ECO:0000256" key="1">
    <source>
        <dbReference type="PROSITE-ProRule" id="PRU00352"/>
    </source>
</evidence>
<comment type="caution">
    <text evidence="5">The sequence shown here is derived from an EMBL/GenBank/DDBJ whole genome shotgun (WGS) entry which is preliminary data.</text>
</comment>
<dbReference type="InterPro" id="IPR031148">
    <property type="entry name" value="Plexin"/>
</dbReference>
<dbReference type="Proteomes" id="UP001152320">
    <property type="component" value="Chromosome 12"/>
</dbReference>
<dbReference type="OrthoDB" id="125363at2759"/>
<feature type="signal peptide" evidence="3">
    <location>
        <begin position="1"/>
        <end position="23"/>
    </location>
</feature>
<dbReference type="AlphaFoldDB" id="A0A9Q1H3G1"/>
<dbReference type="GO" id="GO:0005886">
    <property type="term" value="C:plasma membrane"/>
    <property type="evidence" value="ECO:0007669"/>
    <property type="project" value="TreeGrafter"/>
</dbReference>
<organism evidence="5 6">
    <name type="scientific">Holothuria leucospilota</name>
    <name type="common">Black long sea cucumber</name>
    <name type="synonym">Mertensiothuria leucospilota</name>
    <dbReference type="NCBI Taxonomy" id="206669"/>
    <lineage>
        <taxon>Eukaryota</taxon>
        <taxon>Metazoa</taxon>
        <taxon>Echinodermata</taxon>
        <taxon>Eleutherozoa</taxon>
        <taxon>Echinozoa</taxon>
        <taxon>Holothuroidea</taxon>
        <taxon>Aspidochirotacea</taxon>
        <taxon>Aspidochirotida</taxon>
        <taxon>Holothuriidae</taxon>
        <taxon>Holothuria</taxon>
    </lineage>
</organism>
<keyword evidence="2" id="KW-1133">Transmembrane helix</keyword>
<feature type="domain" description="Sema" evidence="4">
    <location>
        <begin position="1"/>
        <end position="457"/>
    </location>
</feature>
<dbReference type="InterPro" id="IPR001627">
    <property type="entry name" value="Semap_dom"/>
</dbReference>
<keyword evidence="6" id="KW-1185">Reference proteome</keyword>
<dbReference type="InterPro" id="IPR036352">
    <property type="entry name" value="Semap_dom_sf"/>
</dbReference>
<dbReference type="SUPFAM" id="SSF101912">
    <property type="entry name" value="Sema domain"/>
    <property type="match status" value="1"/>
</dbReference>
<keyword evidence="3" id="KW-0732">Signal</keyword>
<dbReference type="PANTHER" id="PTHR22625:SF70">
    <property type="entry name" value="PLEXIN A, ISOFORM A"/>
    <property type="match status" value="1"/>
</dbReference>
<name>A0A9Q1H3G1_HOLLE</name>
<gene>
    <name evidence="5" type="ORF">HOLleu_25408</name>
</gene>
<evidence type="ECO:0000256" key="3">
    <source>
        <dbReference type="SAM" id="SignalP"/>
    </source>
</evidence>
<comment type="caution">
    <text evidence="1">Lacks conserved residue(s) required for the propagation of feature annotation.</text>
</comment>
<dbReference type="GO" id="GO:0030334">
    <property type="term" value="P:regulation of cell migration"/>
    <property type="evidence" value="ECO:0007669"/>
    <property type="project" value="TreeGrafter"/>
</dbReference>
<keyword evidence="2" id="KW-0472">Membrane</keyword>
<dbReference type="Pfam" id="PF01403">
    <property type="entry name" value="Sema"/>
    <property type="match status" value="1"/>
</dbReference>
<proteinExistence type="predicted"/>
<protein>
    <submittedName>
        <fullName evidence="5">Plexin-A2</fullName>
    </submittedName>
</protein>